<evidence type="ECO:0000313" key="3">
    <source>
        <dbReference type="Proteomes" id="UP000238362"/>
    </source>
</evidence>
<sequence length="143" mass="15155">MTTPSALNRPAVPARRRLAARVAVALARSLTPLPPRRLRSVLTVLSRGARPASYAEAKRARDAVLSVSLACLGPKGCLPRSLAVVLLCRAGGTWPTWCAGVRTLPPFGAHAWVEADGHLVDEGVPDGYFRPLLTVGARGQSSR</sequence>
<reference evidence="2 3" key="1">
    <citation type="submission" date="2018-03" db="EMBL/GenBank/DDBJ databases">
        <title>Genomic Encyclopedia of Type Strains, Phase III (KMG-III): the genomes of soil and plant-associated and newly described type strains.</title>
        <authorList>
            <person name="Whitman W."/>
        </authorList>
    </citation>
    <scope>NUCLEOTIDE SEQUENCE [LARGE SCALE GENOMIC DNA]</scope>
    <source>
        <strain evidence="2 3">CGMCC 4.7125</strain>
    </source>
</reference>
<evidence type="ECO:0000313" key="2">
    <source>
        <dbReference type="EMBL" id="PRX50405.1"/>
    </source>
</evidence>
<organism evidence="2 3">
    <name type="scientific">Prauserella shujinwangii</name>
    <dbReference type="NCBI Taxonomy" id="1453103"/>
    <lineage>
        <taxon>Bacteria</taxon>
        <taxon>Bacillati</taxon>
        <taxon>Actinomycetota</taxon>
        <taxon>Actinomycetes</taxon>
        <taxon>Pseudonocardiales</taxon>
        <taxon>Pseudonocardiaceae</taxon>
        <taxon>Prauserella</taxon>
    </lineage>
</organism>
<proteinExistence type="predicted"/>
<protein>
    <submittedName>
        <fullName evidence="2">Transglutaminase superfamily protein</fullName>
    </submittedName>
</protein>
<dbReference type="Pfam" id="PF13471">
    <property type="entry name" value="Transglut_core3"/>
    <property type="match status" value="1"/>
</dbReference>
<dbReference type="InterPro" id="IPR053521">
    <property type="entry name" value="McjB-like"/>
</dbReference>
<name>A0A2T0M1E4_9PSEU</name>
<evidence type="ECO:0000259" key="1">
    <source>
        <dbReference type="Pfam" id="PF13471"/>
    </source>
</evidence>
<dbReference type="InterPro" id="IPR032708">
    <property type="entry name" value="McjB_C"/>
</dbReference>
<dbReference type="OrthoDB" id="583768at2"/>
<dbReference type="Proteomes" id="UP000238362">
    <property type="component" value="Unassembled WGS sequence"/>
</dbReference>
<keyword evidence="3" id="KW-1185">Reference proteome</keyword>
<dbReference type="RefSeq" id="WP_106177492.1">
    <property type="nucleotide sequence ID" value="NZ_PVNH01000002.1"/>
</dbReference>
<dbReference type="AlphaFoldDB" id="A0A2T0M1E4"/>
<dbReference type="EMBL" id="PVNH01000002">
    <property type="protein sequence ID" value="PRX50405.1"/>
    <property type="molecule type" value="Genomic_DNA"/>
</dbReference>
<dbReference type="NCBIfam" id="NF033537">
    <property type="entry name" value="lasso_biosyn_B2"/>
    <property type="match status" value="1"/>
</dbReference>
<feature type="domain" description="Microcin J25-processing protein McjB C-terminal" evidence="1">
    <location>
        <begin position="21"/>
        <end position="134"/>
    </location>
</feature>
<accession>A0A2T0M1E4</accession>
<gene>
    <name evidence="2" type="ORF">B0I33_102526</name>
</gene>
<comment type="caution">
    <text evidence="2">The sequence shown here is derived from an EMBL/GenBank/DDBJ whole genome shotgun (WGS) entry which is preliminary data.</text>
</comment>